<protein>
    <submittedName>
        <fullName evidence="4">Uncharacterized protein</fullName>
    </submittedName>
</protein>
<keyword evidence="2" id="KW-0806">Transcription termination</keyword>
<keyword evidence="5" id="KW-1185">Reference proteome</keyword>
<dbReference type="EMBL" id="JAWXYG010000004">
    <property type="protein sequence ID" value="KAK4275602.1"/>
    <property type="molecule type" value="Genomic_DNA"/>
</dbReference>
<keyword evidence="2" id="KW-0805">Transcription regulation</keyword>
<comment type="caution">
    <text evidence="4">The sequence shown here is derived from an EMBL/GenBank/DDBJ whole genome shotgun (WGS) entry which is preliminary data.</text>
</comment>
<dbReference type="Proteomes" id="UP001293593">
    <property type="component" value="Unassembled WGS sequence"/>
</dbReference>
<name>A0AAE1MPI7_9FABA</name>
<dbReference type="InterPro" id="IPR038538">
    <property type="entry name" value="MTERF_sf"/>
</dbReference>
<evidence type="ECO:0000256" key="3">
    <source>
        <dbReference type="ARBA" id="ARBA00022946"/>
    </source>
</evidence>
<gene>
    <name evidence="4" type="ORF">QN277_018652</name>
</gene>
<comment type="similarity">
    <text evidence="1">Belongs to the mTERF family.</text>
</comment>
<dbReference type="Pfam" id="PF02536">
    <property type="entry name" value="mTERF"/>
    <property type="match status" value="2"/>
</dbReference>
<keyword evidence="3" id="KW-0809">Transit peptide</keyword>
<dbReference type="Gene3D" id="1.25.70.10">
    <property type="entry name" value="Transcription termination factor 3, mitochondrial"/>
    <property type="match status" value="1"/>
</dbReference>
<dbReference type="PANTHER" id="PTHR13068:SF133">
    <property type="entry name" value="MITOCHONDRIAL TRANSCRIPTION TERMINATION FACTOR FAMILY PROTEIN"/>
    <property type="match status" value="1"/>
</dbReference>
<dbReference type="GO" id="GO:0006353">
    <property type="term" value="P:DNA-templated transcription termination"/>
    <property type="evidence" value="ECO:0007669"/>
    <property type="project" value="UniProtKB-KW"/>
</dbReference>
<dbReference type="SMART" id="SM00733">
    <property type="entry name" value="Mterf"/>
    <property type="match status" value="6"/>
</dbReference>
<dbReference type="InterPro" id="IPR003690">
    <property type="entry name" value="MTERF"/>
</dbReference>
<dbReference type="FunFam" id="1.25.70.10:FF:000001">
    <property type="entry name" value="Mitochondrial transcription termination factor-like"/>
    <property type="match status" value="1"/>
</dbReference>
<sequence length="395" mass="45356">MLIFLIARFSSSLRTRAQLGFRHHYASHIYYSYSSVAKLSQSNRLEQTRDENHSFTVSYLMNSCGLSAKVAGEVSKRVELKDSDKLNSMLNLLRSYGFLDPQISKLVTCYPRVLLANPEHNLLPRLRFFQSIGFSASEMSELFSYNPKLLMLGLEKRIIPHYEALKSVLHDDWKVRKCLKCSTWSIGSYDVKNIIPNIKFLRDEGVPESLIFSLLSRRANVAFMNQSKFGEYVKFVKETGIEPFKAAFVEALVVVTQVNKSTWELKLDTFERFGWSREVTLFAFSRAPKIMAMSEKNIADTMKFLIDKMGLRLEDITGNPCILRYSLKNRIVPRWSVVKILKMKGLIKDDISLTTIIVTGENKFLEDFVIKFQESVPQLPKLYKGELGPLPEVQA</sequence>
<dbReference type="AlphaFoldDB" id="A0AAE1MPI7"/>
<keyword evidence="2" id="KW-0804">Transcription</keyword>
<reference evidence="4" key="1">
    <citation type="submission" date="2023-10" db="EMBL/GenBank/DDBJ databases">
        <title>Chromosome-level genome of the transformable northern wattle, Acacia crassicarpa.</title>
        <authorList>
            <person name="Massaro I."/>
            <person name="Sinha N.R."/>
            <person name="Poethig S."/>
            <person name="Leichty A.R."/>
        </authorList>
    </citation>
    <scope>NUCLEOTIDE SEQUENCE</scope>
    <source>
        <strain evidence="4">Acra3RX</strain>
        <tissue evidence="4">Leaf</tissue>
    </source>
</reference>
<dbReference type="GO" id="GO:0003676">
    <property type="term" value="F:nucleic acid binding"/>
    <property type="evidence" value="ECO:0007669"/>
    <property type="project" value="InterPro"/>
</dbReference>
<accession>A0AAE1MPI7</accession>
<evidence type="ECO:0000256" key="1">
    <source>
        <dbReference type="ARBA" id="ARBA00007692"/>
    </source>
</evidence>
<evidence type="ECO:0000313" key="4">
    <source>
        <dbReference type="EMBL" id="KAK4275602.1"/>
    </source>
</evidence>
<organism evidence="4 5">
    <name type="scientific">Acacia crassicarpa</name>
    <name type="common">northern wattle</name>
    <dbReference type="NCBI Taxonomy" id="499986"/>
    <lineage>
        <taxon>Eukaryota</taxon>
        <taxon>Viridiplantae</taxon>
        <taxon>Streptophyta</taxon>
        <taxon>Embryophyta</taxon>
        <taxon>Tracheophyta</taxon>
        <taxon>Spermatophyta</taxon>
        <taxon>Magnoliopsida</taxon>
        <taxon>eudicotyledons</taxon>
        <taxon>Gunneridae</taxon>
        <taxon>Pentapetalae</taxon>
        <taxon>rosids</taxon>
        <taxon>fabids</taxon>
        <taxon>Fabales</taxon>
        <taxon>Fabaceae</taxon>
        <taxon>Caesalpinioideae</taxon>
        <taxon>mimosoid clade</taxon>
        <taxon>Acacieae</taxon>
        <taxon>Acacia</taxon>
    </lineage>
</organism>
<dbReference type="PANTHER" id="PTHR13068">
    <property type="entry name" value="CGI-12 PROTEIN-RELATED"/>
    <property type="match status" value="1"/>
</dbReference>
<evidence type="ECO:0000313" key="5">
    <source>
        <dbReference type="Proteomes" id="UP001293593"/>
    </source>
</evidence>
<evidence type="ECO:0000256" key="2">
    <source>
        <dbReference type="ARBA" id="ARBA00022472"/>
    </source>
</evidence>
<proteinExistence type="inferred from homology"/>